<evidence type="ECO:0000256" key="1">
    <source>
        <dbReference type="SAM" id="SignalP"/>
    </source>
</evidence>
<name>A0A420JAQ2_9PEZI</name>
<evidence type="ECO:0000313" key="3">
    <source>
        <dbReference type="Proteomes" id="UP000283383"/>
    </source>
</evidence>
<gene>
    <name evidence="2" type="ORF">GcM3_05843</name>
</gene>
<keyword evidence="1" id="KW-0732">Signal</keyword>
<organism evidence="2 3">
    <name type="scientific">Golovinomyces cichoracearum</name>
    <dbReference type="NCBI Taxonomy" id="62708"/>
    <lineage>
        <taxon>Eukaryota</taxon>
        <taxon>Fungi</taxon>
        <taxon>Dikarya</taxon>
        <taxon>Ascomycota</taxon>
        <taxon>Pezizomycotina</taxon>
        <taxon>Leotiomycetes</taxon>
        <taxon>Erysiphales</taxon>
        <taxon>Erysiphaceae</taxon>
        <taxon>Golovinomyces</taxon>
    </lineage>
</organism>
<feature type="chain" id="PRO_5019310369" description="Secreted effector protein" evidence="1">
    <location>
        <begin position="20"/>
        <end position="163"/>
    </location>
</feature>
<feature type="signal peptide" evidence="1">
    <location>
        <begin position="1"/>
        <end position="19"/>
    </location>
</feature>
<evidence type="ECO:0000313" key="2">
    <source>
        <dbReference type="EMBL" id="RKF83883.1"/>
    </source>
</evidence>
<dbReference type="AlphaFoldDB" id="A0A420JAQ2"/>
<keyword evidence="3" id="KW-1185">Reference proteome</keyword>
<sequence>MFVLQFTLLFLATSLGVLSNDPVENPQHLDAFGNTFRGARCIRNAFLNHQIYPQVEFACEGGKMNQTLVNDPRVIAGFTDYEKSIKSALGSNWSDQLHLAPLFREPIHAHQGAFARQEKVKMGYYRLLINESCDVVAIIQVVERTNRDGVSTFSAYEICNYFN</sequence>
<proteinExistence type="predicted"/>
<dbReference type="EMBL" id="MCBQ01000684">
    <property type="protein sequence ID" value="RKF83883.1"/>
    <property type="molecule type" value="Genomic_DNA"/>
</dbReference>
<comment type="caution">
    <text evidence="2">The sequence shown here is derived from an EMBL/GenBank/DDBJ whole genome shotgun (WGS) entry which is preliminary data.</text>
</comment>
<evidence type="ECO:0008006" key="4">
    <source>
        <dbReference type="Google" id="ProtNLM"/>
    </source>
</evidence>
<dbReference type="Proteomes" id="UP000283383">
    <property type="component" value="Unassembled WGS sequence"/>
</dbReference>
<protein>
    <recommendedName>
        <fullName evidence="4">Secreted effector protein</fullName>
    </recommendedName>
</protein>
<reference evidence="2 3" key="1">
    <citation type="journal article" date="2018" name="BMC Genomics">
        <title>Comparative genome analyses reveal sequence features reflecting distinct modes of host-adaptation between dicot and monocot powdery mildew.</title>
        <authorList>
            <person name="Wu Y."/>
            <person name="Ma X."/>
            <person name="Pan Z."/>
            <person name="Kale S.D."/>
            <person name="Song Y."/>
            <person name="King H."/>
            <person name="Zhang Q."/>
            <person name="Presley C."/>
            <person name="Deng X."/>
            <person name="Wei C.I."/>
            <person name="Xiao S."/>
        </authorList>
    </citation>
    <scope>NUCLEOTIDE SEQUENCE [LARGE SCALE GENOMIC DNA]</scope>
    <source>
        <strain evidence="2">UMSG3</strain>
    </source>
</reference>
<accession>A0A420JAQ2</accession>